<keyword evidence="1" id="KW-1133">Transmembrane helix</keyword>
<dbReference type="KEGG" id="maes:Ga0123461_1284"/>
<keyword evidence="1" id="KW-0812">Transmembrane</keyword>
<feature type="transmembrane region" description="Helical" evidence="1">
    <location>
        <begin position="41"/>
        <end position="61"/>
    </location>
</feature>
<keyword evidence="3" id="KW-1185">Reference proteome</keyword>
<feature type="transmembrane region" description="Helical" evidence="1">
    <location>
        <begin position="93"/>
        <end position="115"/>
    </location>
</feature>
<gene>
    <name evidence="2" type="ORF">Ga0123461_1284</name>
</gene>
<evidence type="ECO:0000313" key="3">
    <source>
        <dbReference type="Proteomes" id="UP000231701"/>
    </source>
</evidence>
<dbReference type="EMBL" id="CP018799">
    <property type="protein sequence ID" value="ATX79702.1"/>
    <property type="molecule type" value="Genomic_DNA"/>
</dbReference>
<sequence>MERVIMAAINKPMNKGSRYYYARMTLPVLNFVYYVGKLLRFALLIIGFSLLLYFGLILVSHNSDMPFLTNLEEVVLSVFPYLNQLHLPVIGGIQIPGVIFIGTIFVVCMIISWALRRIRKYAKHVVLRVTIDQLDTAPISSKAPEELKQLESTIEEVVSDSPAIQKGEGGRKEMLELYQEVRSNLEEMKVDLTFLSIDVVDSTGMKEGEESVTVEADFSQYNKLIEAAFDRHGYLKAAWTPDGVMCCFATADAAVSAAREIIDAMVQFNMTKKFIKRDFSIRCGCNSGKVPYDEGAPLEALCDHVIDVAGHFQKHGMTDSICISKNTYDRLSKPAPFRLADKNVDGIDMYIQHMDSTKKVKSLDVIQRVRSLF</sequence>
<dbReference type="Gene3D" id="3.30.70.1230">
    <property type="entry name" value="Nucleotide cyclase"/>
    <property type="match status" value="1"/>
</dbReference>
<evidence type="ECO:0000256" key="1">
    <source>
        <dbReference type="SAM" id="Phobius"/>
    </source>
</evidence>
<dbReference type="SUPFAM" id="SSF55073">
    <property type="entry name" value="Nucleotide cyclase"/>
    <property type="match status" value="1"/>
</dbReference>
<accession>A0A2K8KY71</accession>
<proteinExistence type="predicted"/>
<name>A0A2K8KY71_MARES</name>
<dbReference type="AlphaFoldDB" id="A0A2K8KY71"/>
<dbReference type="Proteomes" id="UP000231701">
    <property type="component" value="Chromosome"/>
</dbReference>
<protein>
    <submittedName>
        <fullName evidence="2">Adenylate and Guanylate cyclase catalytic domain-containing protein</fullName>
    </submittedName>
</protein>
<reference evidence="2 3" key="1">
    <citation type="submission" date="2016-12" db="EMBL/GenBank/DDBJ databases">
        <title>Isolation and genomic insights into novel planktonic Zetaproteobacteria from stratified waters of the Chesapeake Bay.</title>
        <authorList>
            <person name="McAllister S.M."/>
            <person name="Kato S."/>
            <person name="Chan C.S."/>
            <person name="Chiu B.K."/>
            <person name="Field E.K."/>
        </authorList>
    </citation>
    <scope>NUCLEOTIDE SEQUENCE [LARGE SCALE GENOMIC DNA]</scope>
    <source>
        <strain evidence="2 3">CP-5</strain>
    </source>
</reference>
<evidence type="ECO:0000313" key="2">
    <source>
        <dbReference type="EMBL" id="ATX79702.1"/>
    </source>
</evidence>
<dbReference type="InterPro" id="IPR029787">
    <property type="entry name" value="Nucleotide_cyclase"/>
</dbReference>
<organism evidence="2 3">
    <name type="scientific">Mariprofundus aestuarium</name>
    <dbReference type="NCBI Taxonomy" id="1921086"/>
    <lineage>
        <taxon>Bacteria</taxon>
        <taxon>Pseudomonadati</taxon>
        <taxon>Pseudomonadota</taxon>
        <taxon>Candidatius Mariprofundia</taxon>
        <taxon>Mariprofundales</taxon>
        <taxon>Mariprofundaceae</taxon>
        <taxon>Mariprofundus</taxon>
    </lineage>
</organism>
<keyword evidence="1" id="KW-0472">Membrane</keyword>